<dbReference type="RefSeq" id="WP_304446988.1">
    <property type="nucleotide sequence ID" value="NZ_JARRAH010000001.1"/>
</dbReference>
<keyword evidence="4 7" id="KW-1133">Transmembrane helix</keyword>
<feature type="transmembrane region" description="Helical" evidence="7">
    <location>
        <begin position="242"/>
        <end position="265"/>
    </location>
</feature>
<gene>
    <name evidence="8" type="ORF">ACFQHK_02015</name>
</gene>
<name>A0ABD5U449_9EURY</name>
<evidence type="ECO:0000256" key="5">
    <source>
        <dbReference type="ARBA" id="ARBA00023136"/>
    </source>
</evidence>
<feature type="transmembrane region" description="Helical" evidence="7">
    <location>
        <begin position="56"/>
        <end position="83"/>
    </location>
</feature>
<feature type="transmembrane region" description="Helical" evidence="7">
    <location>
        <begin position="140"/>
        <end position="165"/>
    </location>
</feature>
<dbReference type="PANTHER" id="PTHR21716:SF4">
    <property type="entry name" value="TRANSMEMBRANE PROTEIN 245"/>
    <property type="match status" value="1"/>
</dbReference>
<feature type="region of interest" description="Disordered" evidence="6">
    <location>
        <begin position="365"/>
        <end position="411"/>
    </location>
</feature>
<comment type="similarity">
    <text evidence="2">Belongs to the autoinducer-2 exporter (AI-2E) (TC 2.A.86) family.</text>
</comment>
<comment type="caution">
    <text evidence="8">The sequence shown here is derived from an EMBL/GenBank/DDBJ whole genome shotgun (WGS) entry which is preliminary data.</text>
</comment>
<dbReference type="GO" id="GO:0016020">
    <property type="term" value="C:membrane"/>
    <property type="evidence" value="ECO:0007669"/>
    <property type="project" value="UniProtKB-SubCell"/>
</dbReference>
<sequence length="411" mass="45249">MDPPSLDRSKVAWVVVGVALAGAFALVVYSFVGTFIFGLFVYYATRPVYERLKRRIYPPSLAALVSLFVLALPALSLFAYVVAVGIQEYQRLSVREGIDLGPLEPLIRPYIDVSYIVEDPQTLLNDPTLRDFAQQAFNDALGYLGFIGNALLHVFVVLALAFYLLRDGGRFSRWFYRRFDDRRGILRDYCRAVDTDLASIFFGNILNAVFTGIIGAVSYTLLNEVVPGQPVPYPTLLGLLTGAASLIPVVGMKLVYFPLTGYLLVQQYTTGGPLWFVVLFFAVSFVVVDSVPDFVLRPYVSGRNLHIGMVMFAYIFGPLLFGWYGIFLGPVLLVFIYHFATLVLPELLSEGSVRPYSVDPGVLPRSFDLPEGSPVETATVGDDPDPDRATDPSGTPGDAPHPTSNRPSDGD</sequence>
<dbReference type="InterPro" id="IPR002549">
    <property type="entry name" value="AI-2E-like"/>
</dbReference>
<dbReference type="Proteomes" id="UP001596406">
    <property type="component" value="Unassembled WGS sequence"/>
</dbReference>
<proteinExistence type="inferred from homology"/>
<keyword evidence="5 7" id="KW-0472">Membrane</keyword>
<feature type="transmembrane region" description="Helical" evidence="7">
    <location>
        <begin position="197"/>
        <end position="222"/>
    </location>
</feature>
<feature type="transmembrane region" description="Helical" evidence="7">
    <location>
        <begin position="12"/>
        <end position="44"/>
    </location>
</feature>
<dbReference type="AlphaFoldDB" id="A0ABD5U449"/>
<evidence type="ECO:0000256" key="7">
    <source>
        <dbReference type="SAM" id="Phobius"/>
    </source>
</evidence>
<keyword evidence="9" id="KW-1185">Reference proteome</keyword>
<evidence type="ECO:0000256" key="3">
    <source>
        <dbReference type="ARBA" id="ARBA00022692"/>
    </source>
</evidence>
<evidence type="ECO:0000256" key="1">
    <source>
        <dbReference type="ARBA" id="ARBA00004141"/>
    </source>
</evidence>
<evidence type="ECO:0000256" key="4">
    <source>
        <dbReference type="ARBA" id="ARBA00022989"/>
    </source>
</evidence>
<dbReference type="Pfam" id="PF01594">
    <property type="entry name" value="AI-2E_transport"/>
    <property type="match status" value="1"/>
</dbReference>
<evidence type="ECO:0000256" key="2">
    <source>
        <dbReference type="ARBA" id="ARBA00009773"/>
    </source>
</evidence>
<evidence type="ECO:0000256" key="6">
    <source>
        <dbReference type="SAM" id="MobiDB-lite"/>
    </source>
</evidence>
<feature type="transmembrane region" description="Helical" evidence="7">
    <location>
        <begin position="311"/>
        <end position="337"/>
    </location>
</feature>
<evidence type="ECO:0000313" key="8">
    <source>
        <dbReference type="EMBL" id="MFC6835282.1"/>
    </source>
</evidence>
<organism evidence="8 9">
    <name type="scientific">Halomarina ordinaria</name>
    <dbReference type="NCBI Taxonomy" id="3033939"/>
    <lineage>
        <taxon>Archaea</taxon>
        <taxon>Methanobacteriati</taxon>
        <taxon>Methanobacteriota</taxon>
        <taxon>Stenosarchaea group</taxon>
        <taxon>Halobacteria</taxon>
        <taxon>Halobacteriales</taxon>
        <taxon>Natronomonadaceae</taxon>
        <taxon>Halomarina</taxon>
    </lineage>
</organism>
<dbReference type="PANTHER" id="PTHR21716">
    <property type="entry name" value="TRANSMEMBRANE PROTEIN"/>
    <property type="match status" value="1"/>
</dbReference>
<keyword evidence="3 7" id="KW-0812">Transmembrane</keyword>
<dbReference type="EMBL" id="JBHSXM010000001">
    <property type="protein sequence ID" value="MFC6835282.1"/>
    <property type="molecule type" value="Genomic_DNA"/>
</dbReference>
<evidence type="ECO:0000313" key="9">
    <source>
        <dbReference type="Proteomes" id="UP001596406"/>
    </source>
</evidence>
<comment type="subcellular location">
    <subcellularLocation>
        <location evidence="1">Membrane</location>
        <topology evidence="1">Multi-pass membrane protein</topology>
    </subcellularLocation>
</comment>
<accession>A0ABD5U449</accession>
<feature type="compositionally biased region" description="Polar residues" evidence="6">
    <location>
        <begin position="402"/>
        <end position="411"/>
    </location>
</feature>
<protein>
    <submittedName>
        <fullName evidence="8">AI-2E family transporter</fullName>
    </submittedName>
</protein>
<reference evidence="8 9" key="1">
    <citation type="journal article" date="2019" name="Int. J. Syst. Evol. Microbiol.">
        <title>The Global Catalogue of Microorganisms (GCM) 10K type strain sequencing project: providing services to taxonomists for standard genome sequencing and annotation.</title>
        <authorList>
            <consortium name="The Broad Institute Genomics Platform"/>
            <consortium name="The Broad Institute Genome Sequencing Center for Infectious Disease"/>
            <person name="Wu L."/>
            <person name="Ma J."/>
        </authorList>
    </citation>
    <scope>NUCLEOTIDE SEQUENCE [LARGE SCALE GENOMIC DNA]</scope>
    <source>
        <strain evidence="8 9">PSRA2</strain>
    </source>
</reference>
<feature type="transmembrane region" description="Helical" evidence="7">
    <location>
        <begin position="272"/>
        <end position="291"/>
    </location>
</feature>